<keyword evidence="2" id="KW-1185">Reference proteome</keyword>
<protein>
    <recommendedName>
        <fullName evidence="3">DUF2187 domain-containing protein</fullName>
    </recommendedName>
</protein>
<organism evidence="1 2">
    <name type="scientific">Paenibacillus albicereus</name>
    <dbReference type="NCBI Taxonomy" id="2726185"/>
    <lineage>
        <taxon>Bacteria</taxon>
        <taxon>Bacillati</taxon>
        <taxon>Bacillota</taxon>
        <taxon>Bacilli</taxon>
        <taxon>Bacillales</taxon>
        <taxon>Paenibacillaceae</taxon>
        <taxon>Paenibacillus</taxon>
    </lineage>
</organism>
<dbReference type="AlphaFoldDB" id="A0A6H2GZ87"/>
<reference evidence="1 2" key="1">
    <citation type="submission" date="2020-04" db="EMBL/GenBank/DDBJ databases">
        <title>Novel Paenibacillus strain UniB2 isolated from commercial digestive syrup.</title>
        <authorList>
            <person name="Thorat V."/>
            <person name="Kirdat K."/>
            <person name="Tiwarekar B."/>
            <person name="Yadav A."/>
        </authorList>
    </citation>
    <scope>NUCLEOTIDE SEQUENCE [LARGE SCALE GENOMIC DNA]</scope>
    <source>
        <strain evidence="1 2">UniB2</strain>
    </source>
</reference>
<accession>A0A6H2GZ87</accession>
<name>A0A6H2GZ87_9BACL</name>
<dbReference type="RefSeq" id="WP_168908282.1">
    <property type="nucleotide sequence ID" value="NZ_CP051428.1"/>
</dbReference>
<evidence type="ECO:0000313" key="1">
    <source>
        <dbReference type="EMBL" id="QJC52730.1"/>
    </source>
</evidence>
<proteinExistence type="predicted"/>
<dbReference type="Proteomes" id="UP000502136">
    <property type="component" value="Chromosome"/>
</dbReference>
<sequence length="56" mass="6276">MKIEAGQKLQKIYDGSIVTVARVGGDHVVLDGDFEPNHVVMKEKLLHYYKEAPNGH</sequence>
<dbReference type="KEGG" id="palr:HGI30_14950"/>
<evidence type="ECO:0008006" key="3">
    <source>
        <dbReference type="Google" id="ProtNLM"/>
    </source>
</evidence>
<gene>
    <name evidence="1" type="ORF">HGI30_14950</name>
</gene>
<dbReference type="EMBL" id="CP051428">
    <property type="protein sequence ID" value="QJC52730.1"/>
    <property type="molecule type" value="Genomic_DNA"/>
</dbReference>
<evidence type="ECO:0000313" key="2">
    <source>
        <dbReference type="Proteomes" id="UP000502136"/>
    </source>
</evidence>